<accession>A0ABP7L3V7</accession>
<dbReference type="InterPro" id="IPR010985">
    <property type="entry name" value="Ribbon_hlx_hlx"/>
</dbReference>
<dbReference type="InterPro" id="IPR014795">
    <property type="entry name" value="TacA_1-like"/>
</dbReference>
<gene>
    <name evidence="3" type="primary">ataR</name>
    <name evidence="3" type="ORF">GCM10022381_40170</name>
</gene>
<dbReference type="Proteomes" id="UP001501803">
    <property type="component" value="Unassembled WGS sequence"/>
</dbReference>
<reference evidence="4" key="1">
    <citation type="journal article" date="2019" name="Int. J. Syst. Evol. Microbiol.">
        <title>The Global Catalogue of Microorganisms (GCM) 10K type strain sequencing project: providing services to taxonomists for standard genome sequencing and annotation.</title>
        <authorList>
            <consortium name="The Broad Institute Genomics Platform"/>
            <consortium name="The Broad Institute Genome Sequencing Center for Infectious Disease"/>
            <person name="Wu L."/>
            <person name="Ma J."/>
        </authorList>
    </citation>
    <scope>NUCLEOTIDE SEQUENCE [LARGE SCALE GENOMIC DNA]</scope>
    <source>
        <strain evidence="4">JCM 17021</strain>
    </source>
</reference>
<evidence type="ECO:0000313" key="4">
    <source>
        <dbReference type="Proteomes" id="UP001501803"/>
    </source>
</evidence>
<keyword evidence="1" id="KW-1277">Toxin-antitoxin system</keyword>
<dbReference type="SUPFAM" id="SSF47598">
    <property type="entry name" value="Ribbon-helix-helix"/>
    <property type="match status" value="1"/>
</dbReference>
<dbReference type="Pfam" id="PF08681">
    <property type="entry name" value="TacA1"/>
    <property type="match status" value="1"/>
</dbReference>
<name>A0ABP7L3V7_9MICO</name>
<dbReference type="EMBL" id="BAABCN010000017">
    <property type="protein sequence ID" value="GAA3894492.1"/>
    <property type="molecule type" value="Genomic_DNA"/>
</dbReference>
<dbReference type="PANTHER" id="PTHR35401">
    <property type="entry name" value="COPG FAMILY HELIX-TURN-HELIX PROTEIN-RELATED-RELATED"/>
    <property type="match status" value="1"/>
</dbReference>
<protein>
    <submittedName>
        <fullName evidence="3">Type II toxin-antitoxin system antitoxin AtaR</fullName>
    </submittedName>
</protein>
<evidence type="ECO:0000256" key="2">
    <source>
        <dbReference type="ARBA" id="ARBA00049988"/>
    </source>
</evidence>
<dbReference type="Gene3D" id="1.20.5.780">
    <property type="entry name" value="Single helix bin"/>
    <property type="match status" value="1"/>
</dbReference>
<evidence type="ECO:0000256" key="1">
    <source>
        <dbReference type="ARBA" id="ARBA00022649"/>
    </source>
</evidence>
<comment type="similarity">
    <text evidence="2">Belongs to the TacA antitoxin family.</text>
</comment>
<evidence type="ECO:0000313" key="3">
    <source>
        <dbReference type="EMBL" id="GAA3894492.1"/>
    </source>
</evidence>
<keyword evidence="4" id="KW-1185">Reference proteome</keyword>
<proteinExistence type="inferred from homology"/>
<organism evidence="3 4">
    <name type="scientific">Leifsonia kafniensis</name>
    <dbReference type="NCBI Taxonomy" id="475957"/>
    <lineage>
        <taxon>Bacteria</taxon>
        <taxon>Bacillati</taxon>
        <taxon>Actinomycetota</taxon>
        <taxon>Actinomycetes</taxon>
        <taxon>Micrococcales</taxon>
        <taxon>Microbacteriaceae</taxon>
        <taxon>Leifsonia</taxon>
    </lineage>
</organism>
<comment type="caution">
    <text evidence="3">The sequence shown here is derived from an EMBL/GenBank/DDBJ whole genome shotgun (WGS) entry which is preliminary data.</text>
</comment>
<sequence length="91" mass="10324">MGNVTKSDRLDLRLTKQHKQEIEQAAALSGRSVTDFSVSVLVKEAAEVIRRERDLAMSLEAWEAFNRVLDRPARPVEMLASLLKRPTVFDD</sequence>
<dbReference type="RefSeq" id="WP_345069656.1">
    <property type="nucleotide sequence ID" value="NZ_BAABCN010000017.1"/>
</dbReference>